<protein>
    <submittedName>
        <fullName evidence="9">Uncharacterized protein</fullName>
    </submittedName>
</protein>
<name>A0A5N6QB64_9ROSI</name>
<dbReference type="EMBL" id="CM017321">
    <property type="protein sequence ID" value="KAE7995671.1"/>
    <property type="molecule type" value="Genomic_DNA"/>
</dbReference>
<dbReference type="Gene3D" id="3.90.730.10">
    <property type="entry name" value="Ribonuclease T2-like"/>
    <property type="match status" value="1"/>
</dbReference>
<dbReference type="OrthoDB" id="1706374at2759"/>
<evidence type="ECO:0000313" key="10">
    <source>
        <dbReference type="Proteomes" id="UP000327013"/>
    </source>
</evidence>
<evidence type="ECO:0000256" key="8">
    <source>
        <dbReference type="SAM" id="SignalP"/>
    </source>
</evidence>
<reference evidence="9 10" key="1">
    <citation type="submission" date="2019-06" db="EMBL/GenBank/DDBJ databases">
        <title>A chromosomal-level reference genome of Carpinus fangiana (Coryloideae, Betulaceae).</title>
        <authorList>
            <person name="Yang X."/>
            <person name="Wang Z."/>
            <person name="Zhang L."/>
            <person name="Hao G."/>
            <person name="Liu J."/>
            <person name="Yang Y."/>
        </authorList>
    </citation>
    <scope>NUCLEOTIDE SEQUENCE [LARGE SCALE GENOMIC DNA]</scope>
    <source>
        <strain evidence="9">Cfa_2016G</strain>
        <tissue evidence="9">Leaf</tissue>
    </source>
</reference>
<dbReference type="InterPro" id="IPR033697">
    <property type="entry name" value="Ribonuclease_T2_eukaryotic"/>
</dbReference>
<dbReference type="PROSITE" id="PS00530">
    <property type="entry name" value="RNASE_T2_1"/>
    <property type="match status" value="1"/>
</dbReference>
<sequence>MKVFFVFFVFLFCLLPPIILAFDYYLLSMQWPPSTCYASLSNYNKCIHPLPPWFTIHGLWPQNYNSSLPLVCLQTSPFDLTQVTSDPQLLQNMDTLWPNLLGQNEDFWEHEWTKHGTCTTFTQHDYFQTTCDLAISLGDLRVELQNNGMTPGQSYPLTNYKVAIESAYNVTPLIACNTDIRTGTNSPIQMFEIRFCVDPTANHFINCIWSISRLCNSSPTIAFPM</sequence>
<accession>A0A5N6QB64</accession>
<evidence type="ECO:0000256" key="2">
    <source>
        <dbReference type="ARBA" id="ARBA00022722"/>
    </source>
</evidence>
<organism evidence="9 10">
    <name type="scientific">Carpinus fangiana</name>
    <dbReference type="NCBI Taxonomy" id="176857"/>
    <lineage>
        <taxon>Eukaryota</taxon>
        <taxon>Viridiplantae</taxon>
        <taxon>Streptophyta</taxon>
        <taxon>Embryophyta</taxon>
        <taxon>Tracheophyta</taxon>
        <taxon>Spermatophyta</taxon>
        <taxon>Magnoliopsida</taxon>
        <taxon>eudicotyledons</taxon>
        <taxon>Gunneridae</taxon>
        <taxon>Pentapetalae</taxon>
        <taxon>rosids</taxon>
        <taxon>fabids</taxon>
        <taxon>Fagales</taxon>
        <taxon>Betulaceae</taxon>
        <taxon>Carpinus</taxon>
    </lineage>
</organism>
<feature type="active site" evidence="6">
    <location>
        <position position="57"/>
    </location>
</feature>
<dbReference type="InterPro" id="IPR018188">
    <property type="entry name" value="RNase_T2_His_AS_1"/>
</dbReference>
<dbReference type="GO" id="GO:0006401">
    <property type="term" value="P:RNA catabolic process"/>
    <property type="evidence" value="ECO:0007669"/>
    <property type="project" value="TreeGrafter"/>
</dbReference>
<keyword evidence="5" id="KW-0456">Lyase</keyword>
<dbReference type="GO" id="GO:0003723">
    <property type="term" value="F:RNA binding"/>
    <property type="evidence" value="ECO:0007669"/>
    <property type="project" value="InterPro"/>
</dbReference>
<dbReference type="InterPro" id="IPR033130">
    <property type="entry name" value="RNase_T2_His_AS_2"/>
</dbReference>
<feature type="signal peptide" evidence="8">
    <location>
        <begin position="1"/>
        <end position="21"/>
    </location>
</feature>
<evidence type="ECO:0000256" key="3">
    <source>
        <dbReference type="ARBA" id="ARBA00022759"/>
    </source>
</evidence>
<keyword evidence="10" id="KW-1185">Reference proteome</keyword>
<dbReference type="SUPFAM" id="SSF55895">
    <property type="entry name" value="Ribonuclease Rh-like"/>
    <property type="match status" value="1"/>
</dbReference>
<keyword evidence="3" id="KW-0255">Endonuclease</keyword>
<keyword evidence="3" id="KW-0378">Hydrolase</keyword>
<dbReference type="InterPro" id="IPR036430">
    <property type="entry name" value="RNase_T2-like_sf"/>
</dbReference>
<dbReference type="PANTHER" id="PTHR11240:SF72">
    <property type="entry name" value="RIBONUCLEASE 1"/>
    <property type="match status" value="1"/>
</dbReference>
<dbReference type="PROSITE" id="PS00531">
    <property type="entry name" value="RNASE_T2_2"/>
    <property type="match status" value="1"/>
</dbReference>
<comment type="similarity">
    <text evidence="1 7">Belongs to the RNase T2 family.</text>
</comment>
<dbReference type="AlphaFoldDB" id="A0A5N6QB64"/>
<keyword evidence="4" id="KW-1015">Disulfide bond</keyword>
<feature type="active site" evidence="6">
    <location>
        <position position="115"/>
    </location>
</feature>
<evidence type="ECO:0000256" key="6">
    <source>
        <dbReference type="PIRSR" id="PIRSR633697-1"/>
    </source>
</evidence>
<dbReference type="InterPro" id="IPR001568">
    <property type="entry name" value="RNase_T2-like"/>
</dbReference>
<proteinExistence type="inferred from homology"/>
<evidence type="ECO:0000256" key="5">
    <source>
        <dbReference type="ARBA" id="ARBA00023239"/>
    </source>
</evidence>
<evidence type="ECO:0000256" key="1">
    <source>
        <dbReference type="ARBA" id="ARBA00007469"/>
    </source>
</evidence>
<keyword evidence="8" id="KW-0732">Signal</keyword>
<evidence type="ECO:0000256" key="4">
    <source>
        <dbReference type="ARBA" id="ARBA00023157"/>
    </source>
</evidence>
<dbReference type="CDD" id="cd01061">
    <property type="entry name" value="RNase_T2_euk"/>
    <property type="match status" value="1"/>
</dbReference>
<dbReference type="GO" id="GO:0033897">
    <property type="term" value="F:ribonuclease T2 activity"/>
    <property type="evidence" value="ECO:0007669"/>
    <property type="project" value="InterPro"/>
</dbReference>
<gene>
    <name evidence="9" type="ORF">FH972_000442</name>
</gene>
<dbReference type="GO" id="GO:0005576">
    <property type="term" value="C:extracellular region"/>
    <property type="evidence" value="ECO:0007669"/>
    <property type="project" value="TreeGrafter"/>
</dbReference>
<evidence type="ECO:0000313" key="9">
    <source>
        <dbReference type="EMBL" id="KAE7995671.1"/>
    </source>
</evidence>
<feature type="chain" id="PRO_5024459786" evidence="8">
    <location>
        <begin position="22"/>
        <end position="225"/>
    </location>
</feature>
<feature type="active site" evidence="6">
    <location>
        <position position="111"/>
    </location>
</feature>
<keyword evidence="2" id="KW-0540">Nuclease</keyword>
<dbReference type="Pfam" id="PF00445">
    <property type="entry name" value="Ribonuclease_T2"/>
    <property type="match status" value="1"/>
</dbReference>
<evidence type="ECO:0000256" key="7">
    <source>
        <dbReference type="RuleBase" id="RU004328"/>
    </source>
</evidence>
<dbReference type="Proteomes" id="UP000327013">
    <property type="component" value="Chromosome 1"/>
</dbReference>
<dbReference type="PANTHER" id="PTHR11240">
    <property type="entry name" value="RIBONUCLEASE T2"/>
    <property type="match status" value="1"/>
</dbReference>